<dbReference type="InterPro" id="IPR043726">
    <property type="entry name" value="LiaI-LiaF-like_TM1"/>
</dbReference>
<protein>
    <recommendedName>
        <fullName evidence="2">LiaI-LiaF-like transmembrane region domain-containing protein</fullName>
    </recommendedName>
</protein>
<comment type="caution">
    <text evidence="3">The sequence shown here is derived from an EMBL/GenBank/DDBJ whole genome shotgun (WGS) entry which is preliminary data.</text>
</comment>
<dbReference type="AlphaFoldDB" id="A0A0G0QXE1"/>
<keyword evidence="1" id="KW-0812">Transmembrane</keyword>
<accession>A0A0G0QXE1</accession>
<dbReference type="Proteomes" id="UP000034215">
    <property type="component" value="Unassembled WGS sequence"/>
</dbReference>
<organism evidence="3 4">
    <name type="scientific">Candidatus Woesebacteria bacterium GW2011_GWB1_40_12</name>
    <dbReference type="NCBI Taxonomy" id="1618576"/>
    <lineage>
        <taxon>Bacteria</taxon>
        <taxon>Candidatus Woeseibacteriota</taxon>
    </lineage>
</organism>
<feature type="transmembrane region" description="Helical" evidence="1">
    <location>
        <begin position="43"/>
        <end position="64"/>
    </location>
</feature>
<feature type="domain" description="LiaI-LiaF-like transmembrane region" evidence="2">
    <location>
        <begin position="43"/>
        <end position="88"/>
    </location>
</feature>
<reference evidence="3 4" key="1">
    <citation type="journal article" date="2015" name="Nature">
        <title>rRNA introns, odd ribosomes, and small enigmatic genomes across a large radiation of phyla.</title>
        <authorList>
            <person name="Brown C.T."/>
            <person name="Hug L.A."/>
            <person name="Thomas B.C."/>
            <person name="Sharon I."/>
            <person name="Castelle C.J."/>
            <person name="Singh A."/>
            <person name="Wilkins M.J."/>
            <person name="Williams K.H."/>
            <person name="Banfield J.F."/>
        </authorList>
    </citation>
    <scope>NUCLEOTIDE SEQUENCE [LARGE SCALE GENOMIC DNA]</scope>
</reference>
<dbReference type="EMBL" id="LBYA01000003">
    <property type="protein sequence ID" value="KKR44873.1"/>
    <property type="molecule type" value="Genomic_DNA"/>
</dbReference>
<dbReference type="Pfam" id="PF18917">
    <property type="entry name" value="LiaI-LiaF-like_TM1"/>
    <property type="match status" value="1"/>
</dbReference>
<feature type="transmembrane region" description="Helical" evidence="1">
    <location>
        <begin position="71"/>
        <end position="91"/>
    </location>
</feature>
<sequence>MEQAEKINKDKKEPKVTVFGKDVKEDQESGHSHLHGRKDGGDFIFGLLMVLAGIIFLFNTLGILPWSVWGIVGRLWPVILILIGVDIIFGHSWVSHVFTFILTFAAGAIILGLIFMNFSPQTLTFLPAEALNFLTVINSSLQIR</sequence>
<keyword evidence="1" id="KW-0472">Membrane</keyword>
<evidence type="ECO:0000313" key="4">
    <source>
        <dbReference type="Proteomes" id="UP000034215"/>
    </source>
</evidence>
<name>A0A0G0QXE1_9BACT</name>
<feature type="transmembrane region" description="Helical" evidence="1">
    <location>
        <begin position="97"/>
        <end position="116"/>
    </location>
</feature>
<gene>
    <name evidence="3" type="ORF">UT76_C0003G0004</name>
</gene>
<evidence type="ECO:0000256" key="1">
    <source>
        <dbReference type="SAM" id="Phobius"/>
    </source>
</evidence>
<evidence type="ECO:0000259" key="2">
    <source>
        <dbReference type="Pfam" id="PF18917"/>
    </source>
</evidence>
<evidence type="ECO:0000313" key="3">
    <source>
        <dbReference type="EMBL" id="KKR44873.1"/>
    </source>
</evidence>
<keyword evidence="1" id="KW-1133">Transmembrane helix</keyword>
<proteinExistence type="predicted"/>